<keyword evidence="2" id="KW-0276">Fatty acid metabolism</keyword>
<dbReference type="AlphaFoldDB" id="A0A8T1VLP8"/>
<feature type="compositionally biased region" description="Basic residues" evidence="4">
    <location>
        <begin position="112"/>
        <end position="121"/>
    </location>
</feature>
<evidence type="ECO:0000313" key="7">
    <source>
        <dbReference type="Proteomes" id="UP000694044"/>
    </source>
</evidence>
<protein>
    <recommendedName>
        <fullName evidence="5">AMP-dependent synthetase/ligase domain-containing protein</fullName>
    </recommendedName>
</protein>
<keyword evidence="3" id="KW-0443">Lipid metabolism</keyword>
<feature type="compositionally biased region" description="Low complexity" evidence="4">
    <location>
        <begin position="14"/>
        <end position="34"/>
    </location>
</feature>
<feature type="domain" description="AMP-dependent synthetase/ligase" evidence="5">
    <location>
        <begin position="277"/>
        <end position="683"/>
    </location>
</feature>
<feature type="compositionally biased region" description="Basic and acidic residues" evidence="4">
    <location>
        <begin position="123"/>
        <end position="136"/>
    </location>
</feature>
<dbReference type="OrthoDB" id="3633556at2759"/>
<evidence type="ECO:0000313" key="6">
    <source>
        <dbReference type="EMBL" id="KAG7380324.1"/>
    </source>
</evidence>
<evidence type="ECO:0000256" key="3">
    <source>
        <dbReference type="ARBA" id="ARBA00023098"/>
    </source>
</evidence>
<dbReference type="EMBL" id="JAGDFM010000298">
    <property type="protein sequence ID" value="KAG7380324.1"/>
    <property type="molecule type" value="Genomic_DNA"/>
</dbReference>
<dbReference type="PANTHER" id="PTHR43272:SF32">
    <property type="entry name" value="AMP-DEPENDENT SYNTHETASE_LIGASE DOMAIN-CONTAINING PROTEIN"/>
    <property type="match status" value="1"/>
</dbReference>
<evidence type="ECO:0000256" key="4">
    <source>
        <dbReference type="SAM" id="MobiDB-lite"/>
    </source>
</evidence>
<sequence length="897" mass="97248">MAACSASPPRCRPDASSGAPARAADAGATRASPTENAPERAPSAQGARRRMVSNGSDTTAAGSPTRPRRVTSDMISFTATVVQAPSSSSSGRPSSSSGDVWTPKPSDVSQPGRRRRRRFSLLRHGDNQEEPEDKKKAASMLHHAHPPARPFGELQIESTPSTVERMSRDSLSKYGYMYSTGSFESDPSLVDRRGRWSSANSRGSRVRAWSRALSVTHEAGEDATTIAALVTTTPTTAWSTFVKTVGRFADEPALSGREQVFERTRHGVPTLAAAPVDVTCSWAQHAVRVRCVARTLLQLGFCAGEGVVISAQASPLLQALNLAAVSLGGVVAHIRSSWSARELRDDIFPAARATLVIVDSLEDNFRDALEALDEQPAIRAVVVLGDIAAMEQAVTDLRASINVLGAQDLLAISALATDEAAMTPSVESLASRVMPGQCCLLDFDYDALGRIRAAELSHDNVLFTAAALVRSFGLVNRDRLVGYLPLHHVASQVLEFYVPLIAGLSVVCAPTYSQPLVRVVTEHKPTVFFAAPATWARFSQQVYRAKGDVNAAIYRWAKTRATNNSQKLLFARGKGAKHRSLGYMLAKTLVLNNIKKKVGLESCTACYSMLAPLDFELERLFKTVDTPIYQLFGTAETCGFAAINFPHAWEFGSSGRALPGTTVRCDERSQETVLRGRNVFMGYRYASCSGNKNNSPGPELDGDDDSDQYTSTCDSDGWLRLWQRGFLTPTGFLKISDPRDFLVLSTGDWVPIQPFEFAMMELMPELDRAVLVGDGRTFLSALFFLKTCSVTSRTAAGNKHAGKVQLDEDALKVGHSIGSAAATVGGAIRCQQWAVHFDSVLEELPQVCSISGYRVRKWILMAADFSVESGELDPDSGDVCRRAVDRKYQALLDSLYS</sequence>
<proteinExistence type="predicted"/>
<dbReference type="GO" id="GO:0004467">
    <property type="term" value="F:long-chain fatty acid-CoA ligase activity"/>
    <property type="evidence" value="ECO:0007669"/>
    <property type="project" value="TreeGrafter"/>
</dbReference>
<feature type="compositionally biased region" description="Polar residues" evidence="4">
    <location>
        <begin position="53"/>
        <end position="62"/>
    </location>
</feature>
<name>A0A8T1VLP8_9STRA</name>
<evidence type="ECO:0000256" key="2">
    <source>
        <dbReference type="ARBA" id="ARBA00022832"/>
    </source>
</evidence>
<keyword evidence="7" id="KW-1185">Reference proteome</keyword>
<evidence type="ECO:0000259" key="5">
    <source>
        <dbReference type="Pfam" id="PF00501"/>
    </source>
</evidence>
<gene>
    <name evidence="6" type="ORF">PHYPSEUDO_007296</name>
</gene>
<accession>A0A8T1VLP8</accession>
<feature type="compositionally biased region" description="Low complexity" evidence="4">
    <location>
        <begin position="85"/>
        <end position="98"/>
    </location>
</feature>
<evidence type="ECO:0000256" key="1">
    <source>
        <dbReference type="ARBA" id="ARBA00022598"/>
    </source>
</evidence>
<dbReference type="GO" id="GO:0016020">
    <property type="term" value="C:membrane"/>
    <property type="evidence" value="ECO:0007669"/>
    <property type="project" value="TreeGrafter"/>
</dbReference>
<keyword evidence="1" id="KW-0436">Ligase</keyword>
<dbReference type="InterPro" id="IPR000873">
    <property type="entry name" value="AMP-dep_synth/lig_dom"/>
</dbReference>
<comment type="caution">
    <text evidence="6">The sequence shown here is derived from an EMBL/GenBank/DDBJ whole genome shotgun (WGS) entry which is preliminary data.</text>
</comment>
<dbReference type="GO" id="GO:0005783">
    <property type="term" value="C:endoplasmic reticulum"/>
    <property type="evidence" value="ECO:0007669"/>
    <property type="project" value="TreeGrafter"/>
</dbReference>
<dbReference type="Proteomes" id="UP000694044">
    <property type="component" value="Unassembled WGS sequence"/>
</dbReference>
<feature type="compositionally biased region" description="Polar residues" evidence="4">
    <location>
        <begin position="73"/>
        <end position="84"/>
    </location>
</feature>
<feature type="region of interest" description="Disordered" evidence="4">
    <location>
        <begin position="1"/>
        <end position="167"/>
    </location>
</feature>
<dbReference type="Pfam" id="PF00501">
    <property type="entry name" value="AMP-binding"/>
    <property type="match status" value="1"/>
</dbReference>
<dbReference type="PANTHER" id="PTHR43272">
    <property type="entry name" value="LONG-CHAIN-FATTY-ACID--COA LIGASE"/>
    <property type="match status" value="1"/>
</dbReference>
<reference evidence="6" key="1">
    <citation type="submission" date="2021-02" db="EMBL/GenBank/DDBJ databases">
        <authorList>
            <person name="Palmer J.M."/>
        </authorList>
    </citation>
    <scope>NUCLEOTIDE SEQUENCE</scope>
    <source>
        <strain evidence="6">SCRP734</strain>
    </source>
</reference>
<organism evidence="6 7">
    <name type="scientific">Phytophthora pseudosyringae</name>
    <dbReference type="NCBI Taxonomy" id="221518"/>
    <lineage>
        <taxon>Eukaryota</taxon>
        <taxon>Sar</taxon>
        <taxon>Stramenopiles</taxon>
        <taxon>Oomycota</taxon>
        <taxon>Peronosporomycetes</taxon>
        <taxon>Peronosporales</taxon>
        <taxon>Peronosporaceae</taxon>
        <taxon>Phytophthora</taxon>
    </lineage>
</organism>